<accession>A0A0F9BMV5</accession>
<dbReference type="GO" id="GO:0003796">
    <property type="term" value="F:lysozyme activity"/>
    <property type="evidence" value="ECO:0007669"/>
    <property type="project" value="InterPro"/>
</dbReference>
<comment type="similarity">
    <text evidence="1">Belongs to the glycosyl hydrolase 25 family.</text>
</comment>
<dbReference type="Gene3D" id="3.20.20.80">
    <property type="entry name" value="Glycosidases"/>
    <property type="match status" value="1"/>
</dbReference>
<feature type="non-terminal residue" evidence="4">
    <location>
        <position position="164"/>
    </location>
</feature>
<proteinExistence type="inferred from homology"/>
<organism evidence="4">
    <name type="scientific">marine sediment metagenome</name>
    <dbReference type="NCBI Taxonomy" id="412755"/>
    <lineage>
        <taxon>unclassified sequences</taxon>
        <taxon>metagenomes</taxon>
        <taxon>ecological metagenomes</taxon>
    </lineage>
</organism>
<gene>
    <name evidence="4" type="ORF">LCGC14_2770530</name>
</gene>
<dbReference type="PANTHER" id="PTHR34135:SF2">
    <property type="entry name" value="LYSOZYME"/>
    <property type="match status" value="1"/>
</dbReference>
<sequence>MAEWIRGVDTSKWQGNVAWKEVAVYGIRFAIVKSSEGTGYRDPRFKDNWKGIGDTDMYRGAYHFARISRSPTILQDARDEADWFLETIGELGERDLPPTLDVEWDRRAKGIKPPEIVRWCLEFLNRVEDATGRTPMVYTGRNFWRWKLARTAELSRFPLWQVQY</sequence>
<dbReference type="SMART" id="SM00641">
    <property type="entry name" value="Glyco_25"/>
    <property type="match status" value="1"/>
</dbReference>
<protein>
    <recommendedName>
        <fullName evidence="5">Lysozyme</fullName>
    </recommendedName>
</protein>
<keyword evidence="3" id="KW-0326">Glycosidase</keyword>
<dbReference type="InterPro" id="IPR018077">
    <property type="entry name" value="Glyco_hydro_fam25_subgr"/>
</dbReference>
<dbReference type="SUPFAM" id="SSF51445">
    <property type="entry name" value="(Trans)glycosidases"/>
    <property type="match status" value="1"/>
</dbReference>
<evidence type="ECO:0000256" key="2">
    <source>
        <dbReference type="ARBA" id="ARBA00022801"/>
    </source>
</evidence>
<name>A0A0F9BMV5_9ZZZZ</name>
<dbReference type="Pfam" id="PF01183">
    <property type="entry name" value="Glyco_hydro_25"/>
    <property type="match status" value="1"/>
</dbReference>
<dbReference type="AlphaFoldDB" id="A0A0F9BMV5"/>
<dbReference type="GO" id="GO:0009253">
    <property type="term" value="P:peptidoglycan catabolic process"/>
    <property type="evidence" value="ECO:0007669"/>
    <property type="project" value="InterPro"/>
</dbReference>
<comment type="caution">
    <text evidence="4">The sequence shown here is derived from an EMBL/GenBank/DDBJ whole genome shotgun (WGS) entry which is preliminary data.</text>
</comment>
<evidence type="ECO:0008006" key="5">
    <source>
        <dbReference type="Google" id="ProtNLM"/>
    </source>
</evidence>
<dbReference type="InterPro" id="IPR017853">
    <property type="entry name" value="GH"/>
</dbReference>
<dbReference type="EMBL" id="LAZR01051179">
    <property type="protein sequence ID" value="KKK85716.1"/>
    <property type="molecule type" value="Genomic_DNA"/>
</dbReference>
<evidence type="ECO:0000256" key="3">
    <source>
        <dbReference type="ARBA" id="ARBA00023295"/>
    </source>
</evidence>
<dbReference type="GO" id="GO:0016998">
    <property type="term" value="P:cell wall macromolecule catabolic process"/>
    <property type="evidence" value="ECO:0007669"/>
    <property type="project" value="InterPro"/>
</dbReference>
<evidence type="ECO:0000313" key="4">
    <source>
        <dbReference type="EMBL" id="KKK85716.1"/>
    </source>
</evidence>
<dbReference type="PANTHER" id="PTHR34135">
    <property type="entry name" value="LYSOZYME"/>
    <property type="match status" value="1"/>
</dbReference>
<dbReference type="PROSITE" id="PS51904">
    <property type="entry name" value="GLYCOSYL_HYDROL_F25_2"/>
    <property type="match status" value="1"/>
</dbReference>
<evidence type="ECO:0000256" key="1">
    <source>
        <dbReference type="ARBA" id="ARBA00010646"/>
    </source>
</evidence>
<reference evidence="4" key="1">
    <citation type="journal article" date="2015" name="Nature">
        <title>Complex archaea that bridge the gap between prokaryotes and eukaryotes.</title>
        <authorList>
            <person name="Spang A."/>
            <person name="Saw J.H."/>
            <person name="Jorgensen S.L."/>
            <person name="Zaremba-Niedzwiedzka K."/>
            <person name="Martijn J."/>
            <person name="Lind A.E."/>
            <person name="van Eijk R."/>
            <person name="Schleper C."/>
            <person name="Guy L."/>
            <person name="Ettema T.J."/>
        </authorList>
    </citation>
    <scope>NUCLEOTIDE SEQUENCE</scope>
</reference>
<keyword evidence="2" id="KW-0378">Hydrolase</keyword>
<dbReference type="InterPro" id="IPR002053">
    <property type="entry name" value="Glyco_hydro_25"/>
</dbReference>
<dbReference type="GO" id="GO:0016052">
    <property type="term" value="P:carbohydrate catabolic process"/>
    <property type="evidence" value="ECO:0007669"/>
    <property type="project" value="TreeGrafter"/>
</dbReference>